<protein>
    <submittedName>
        <fullName evidence="4">Diguanylate cyclase/phosphodiesterase (GGDEF &amp; EAL domains) with PAS/PAC sensor(S)</fullName>
    </submittedName>
</protein>
<dbReference type="PANTHER" id="PTHR46663:SF2">
    <property type="entry name" value="GGDEF DOMAIN-CONTAINING PROTEIN"/>
    <property type="match status" value="1"/>
</dbReference>
<dbReference type="Pfam" id="PF00672">
    <property type="entry name" value="HAMP"/>
    <property type="match status" value="1"/>
</dbReference>
<feature type="domain" description="GGDEF" evidence="3">
    <location>
        <begin position="266"/>
        <end position="350"/>
    </location>
</feature>
<dbReference type="NCBIfam" id="TIGR00254">
    <property type="entry name" value="GGDEF"/>
    <property type="match status" value="1"/>
</dbReference>
<reference evidence="4" key="1">
    <citation type="submission" date="2018-06" db="EMBL/GenBank/DDBJ databases">
        <authorList>
            <person name="Zhirakovskaya E."/>
        </authorList>
    </citation>
    <scope>NUCLEOTIDE SEQUENCE</scope>
</reference>
<dbReference type="InterPro" id="IPR003660">
    <property type="entry name" value="HAMP_dom"/>
</dbReference>
<keyword evidence="1" id="KW-0812">Transmembrane</keyword>
<evidence type="ECO:0000313" key="4">
    <source>
        <dbReference type="EMBL" id="VAW76695.1"/>
    </source>
</evidence>
<gene>
    <name evidence="4" type="ORF">MNBD_GAMMA15-182</name>
</gene>
<dbReference type="SMART" id="SM00267">
    <property type="entry name" value="GGDEF"/>
    <property type="match status" value="1"/>
</dbReference>
<dbReference type="Pfam" id="PF00990">
    <property type="entry name" value="GGDEF"/>
    <property type="match status" value="1"/>
</dbReference>
<dbReference type="SUPFAM" id="SSF55073">
    <property type="entry name" value="Nucleotide cyclase"/>
    <property type="match status" value="1"/>
</dbReference>
<keyword evidence="1" id="KW-0472">Membrane</keyword>
<sequence>MMKPFFSTLTGRIVVVALLLFVVLAPLLFGGVLYLVQKNYENQFVDSVRNDAYQMASMSQADTGLVHLEAELEEAMIGGRLKFSRIVDADGYRVVAGKPLRPATQIEEDFYFGQAGDSMYYITVPLFDAAREHVGELQLGYDEIPTQELTAQAYRSGLYLMLGFIVVIFSTTILLARQFSYPIQQLGEASKKIAEGDYNVGLQVKSGISEFSDLAISLDHMRHELVQKNSEMQHQAQHDSLTGLPNRSLLQERVEAALKGARDEDDSLAFLLIDLDKFKAVNDTLGHLTGDAVLRLAAERMHHCVRETDTAARLGGDEFALLLPATGGGSAEAIARLVSERLQEDFEVGD</sequence>
<dbReference type="InterPro" id="IPR043128">
    <property type="entry name" value="Rev_trsase/Diguanyl_cyclase"/>
</dbReference>
<dbReference type="InterPro" id="IPR029787">
    <property type="entry name" value="Nucleotide_cyclase"/>
</dbReference>
<name>A0A3B0Y7E1_9ZZZZ</name>
<dbReference type="Gene3D" id="3.30.70.270">
    <property type="match status" value="1"/>
</dbReference>
<dbReference type="EMBL" id="UOFN01000063">
    <property type="protein sequence ID" value="VAW76695.1"/>
    <property type="molecule type" value="Genomic_DNA"/>
</dbReference>
<proteinExistence type="predicted"/>
<feature type="domain" description="HAMP" evidence="2">
    <location>
        <begin position="177"/>
        <end position="230"/>
    </location>
</feature>
<organism evidence="4">
    <name type="scientific">hydrothermal vent metagenome</name>
    <dbReference type="NCBI Taxonomy" id="652676"/>
    <lineage>
        <taxon>unclassified sequences</taxon>
        <taxon>metagenomes</taxon>
        <taxon>ecological metagenomes</taxon>
    </lineage>
</organism>
<dbReference type="SUPFAM" id="SSF158472">
    <property type="entry name" value="HAMP domain-like"/>
    <property type="match status" value="1"/>
</dbReference>
<feature type="transmembrane region" description="Helical" evidence="1">
    <location>
        <begin position="157"/>
        <end position="176"/>
    </location>
</feature>
<dbReference type="PROSITE" id="PS50885">
    <property type="entry name" value="HAMP"/>
    <property type="match status" value="1"/>
</dbReference>
<dbReference type="InterPro" id="IPR052163">
    <property type="entry name" value="DGC-Regulatory_Protein"/>
</dbReference>
<dbReference type="AlphaFoldDB" id="A0A3B0Y7E1"/>
<dbReference type="Gene3D" id="6.10.340.10">
    <property type="match status" value="1"/>
</dbReference>
<dbReference type="SMART" id="SM00304">
    <property type="entry name" value="HAMP"/>
    <property type="match status" value="1"/>
</dbReference>
<dbReference type="PROSITE" id="PS50887">
    <property type="entry name" value="GGDEF"/>
    <property type="match status" value="1"/>
</dbReference>
<dbReference type="CDD" id="cd01949">
    <property type="entry name" value="GGDEF"/>
    <property type="match status" value="1"/>
</dbReference>
<accession>A0A3B0Y7E1</accession>
<dbReference type="InterPro" id="IPR000160">
    <property type="entry name" value="GGDEF_dom"/>
</dbReference>
<evidence type="ECO:0000259" key="2">
    <source>
        <dbReference type="PROSITE" id="PS50885"/>
    </source>
</evidence>
<dbReference type="GO" id="GO:0016020">
    <property type="term" value="C:membrane"/>
    <property type="evidence" value="ECO:0007669"/>
    <property type="project" value="InterPro"/>
</dbReference>
<evidence type="ECO:0000259" key="3">
    <source>
        <dbReference type="PROSITE" id="PS50887"/>
    </source>
</evidence>
<dbReference type="PANTHER" id="PTHR46663">
    <property type="entry name" value="DIGUANYLATE CYCLASE DGCT-RELATED"/>
    <property type="match status" value="1"/>
</dbReference>
<evidence type="ECO:0000256" key="1">
    <source>
        <dbReference type="SAM" id="Phobius"/>
    </source>
</evidence>
<dbReference type="GO" id="GO:0007165">
    <property type="term" value="P:signal transduction"/>
    <property type="evidence" value="ECO:0007669"/>
    <property type="project" value="InterPro"/>
</dbReference>
<keyword evidence="1" id="KW-1133">Transmembrane helix</keyword>
<dbReference type="CDD" id="cd06225">
    <property type="entry name" value="HAMP"/>
    <property type="match status" value="1"/>
</dbReference>
<feature type="non-terminal residue" evidence="4">
    <location>
        <position position="350"/>
    </location>
</feature>